<sequence>MNIKYFFALCTVVLIFSSVVKANDHTVIQKARPDIIFHTVSETGLFFNKQVNPLLNKVIISVHPGNHTVFWKSVGLVSKVGTVVH</sequence>
<reference evidence="2 3" key="1">
    <citation type="submission" date="2013-12" db="EMBL/GenBank/DDBJ databases">
        <title>The Genome Sequence of Bartonella quintana JK 73.</title>
        <authorList>
            <consortium name="The Broad Institute Genomics Platform"/>
            <consortium name="The Broad Institute Genome Sequencing Center for Infectious Disease"/>
            <person name="Feldgarden M."/>
            <person name="Kirby J."/>
            <person name="Birtles R."/>
            <person name="Dasch G."/>
            <person name="Hendrix L."/>
            <person name="Koehler J."/>
            <person name="Kosoy M."/>
            <person name="Young S."/>
            <person name="Zeng Q."/>
            <person name="Gargeya S."/>
            <person name="Fitzgerald M."/>
            <person name="Abouelleil A."/>
            <person name="Alvarado L."/>
            <person name="Chapman S.B."/>
            <person name="Gainer-Dewar J."/>
            <person name="Goldberg J."/>
            <person name="Griggs A."/>
            <person name="Gujja S."/>
            <person name="Hansen M."/>
            <person name="Howarth C."/>
            <person name="Imamovic A."/>
            <person name="Ireland A."/>
            <person name="Larimer J."/>
            <person name="McCowan C."/>
            <person name="Murphy C."/>
            <person name="Pearson M."/>
            <person name="Poon T.W."/>
            <person name="Priest M."/>
            <person name="Roberts A."/>
            <person name="Saif S."/>
            <person name="Shea T."/>
            <person name="Sykes S."/>
            <person name="Wortman J."/>
            <person name="Nusbaum C."/>
            <person name="Birren B."/>
        </authorList>
    </citation>
    <scope>NUCLEOTIDE SEQUENCE [LARGE SCALE GENOMIC DNA]</scope>
    <source>
        <strain evidence="2 3">JK 73</strain>
    </source>
</reference>
<evidence type="ECO:0000313" key="3">
    <source>
        <dbReference type="Proteomes" id="UP000018945"/>
    </source>
</evidence>
<keyword evidence="1" id="KW-0732">Signal</keyword>
<gene>
    <name evidence="2" type="ORF">Q649_00562</name>
</gene>
<dbReference type="Proteomes" id="UP000018945">
    <property type="component" value="Unassembled WGS sequence"/>
</dbReference>
<comment type="caution">
    <text evidence="2">The sequence shown here is derived from an EMBL/GenBank/DDBJ whole genome shotgun (WGS) entry which is preliminary data.</text>
</comment>
<protein>
    <submittedName>
        <fullName evidence="2">Uncharacterized protein</fullName>
    </submittedName>
</protein>
<accession>W3TYK2</accession>
<feature type="chain" id="PRO_5004833740" evidence="1">
    <location>
        <begin position="23"/>
        <end position="85"/>
    </location>
</feature>
<dbReference type="AlphaFoldDB" id="W3TYK2"/>
<feature type="signal peptide" evidence="1">
    <location>
        <begin position="1"/>
        <end position="22"/>
    </location>
</feature>
<organism evidence="2 3">
    <name type="scientific">Bartonella quintana JK 73</name>
    <dbReference type="NCBI Taxonomy" id="1402976"/>
    <lineage>
        <taxon>Bacteria</taxon>
        <taxon>Pseudomonadati</taxon>
        <taxon>Pseudomonadota</taxon>
        <taxon>Alphaproteobacteria</taxon>
        <taxon>Hyphomicrobiales</taxon>
        <taxon>Bartonellaceae</taxon>
        <taxon>Bartonella</taxon>
    </lineage>
</organism>
<dbReference type="PATRIC" id="fig|1402976.3.peg.704"/>
<dbReference type="EMBL" id="AZZX01000009">
    <property type="protein sequence ID" value="ETS15623.1"/>
    <property type="molecule type" value="Genomic_DNA"/>
</dbReference>
<name>W3TYK2_BARQI</name>
<dbReference type="RefSeq" id="WP_245256813.1">
    <property type="nucleotide sequence ID" value="NZ_KI911825.1"/>
</dbReference>
<evidence type="ECO:0000313" key="2">
    <source>
        <dbReference type="EMBL" id="ETS15623.1"/>
    </source>
</evidence>
<proteinExistence type="predicted"/>
<dbReference type="HOGENOM" id="CLU_176804_0_0_5"/>
<evidence type="ECO:0000256" key="1">
    <source>
        <dbReference type="SAM" id="SignalP"/>
    </source>
</evidence>